<evidence type="ECO:0000313" key="3">
    <source>
        <dbReference type="Proteomes" id="UP000031036"/>
    </source>
</evidence>
<dbReference type="OrthoDB" id="5874823at2759"/>
<feature type="compositionally biased region" description="Low complexity" evidence="1">
    <location>
        <begin position="95"/>
        <end position="105"/>
    </location>
</feature>
<protein>
    <submittedName>
        <fullName evidence="2">Uncharacterized protein</fullName>
    </submittedName>
</protein>
<comment type="caution">
    <text evidence="2">The sequence shown here is derived from an EMBL/GenBank/DDBJ whole genome shotgun (WGS) entry which is preliminary data.</text>
</comment>
<evidence type="ECO:0000256" key="1">
    <source>
        <dbReference type="SAM" id="MobiDB-lite"/>
    </source>
</evidence>
<keyword evidence="3" id="KW-1185">Reference proteome</keyword>
<dbReference type="AlphaFoldDB" id="A0A0B2V6A6"/>
<dbReference type="EMBL" id="JPKZ01002385">
    <property type="protein sequence ID" value="KHN77039.1"/>
    <property type="molecule type" value="Genomic_DNA"/>
</dbReference>
<accession>A0A0B2V6A6</accession>
<gene>
    <name evidence="2" type="ORF">Tcan_10488</name>
</gene>
<feature type="region of interest" description="Disordered" evidence="1">
    <location>
        <begin position="85"/>
        <end position="114"/>
    </location>
</feature>
<sequence length="321" mass="34902">MRIADLKRAVEDVILRPEDNRISEISKRSTIAALDLCQVYEDVGYLEYVLQLERVAESTAIGMGAEMRQRGSAATLTSFSCSGEMLASPSERSESTCSTSVTTSSGPFPTQPSLSMSTSLDTMVLRHSVSCRPSLGASRRSSRVLQHLSHSKRKRSNSVSSCMNKGMIGAPDAVSSGGVSCASTDGASALSLPPTARHTPFRFGDLDERQYTACTSSFPYQNPFTEASLCDSQERTSVMLSSLDERANVDCSNDVLKECSETTHNCYDALTTHSATYSLGSETISRVLLDEESVRNTASFSFMAYRQPNNVCDLDEQMDCD</sequence>
<feature type="region of interest" description="Disordered" evidence="1">
    <location>
        <begin position="134"/>
        <end position="162"/>
    </location>
</feature>
<organism evidence="2 3">
    <name type="scientific">Toxocara canis</name>
    <name type="common">Canine roundworm</name>
    <dbReference type="NCBI Taxonomy" id="6265"/>
    <lineage>
        <taxon>Eukaryota</taxon>
        <taxon>Metazoa</taxon>
        <taxon>Ecdysozoa</taxon>
        <taxon>Nematoda</taxon>
        <taxon>Chromadorea</taxon>
        <taxon>Rhabditida</taxon>
        <taxon>Spirurina</taxon>
        <taxon>Ascaridomorpha</taxon>
        <taxon>Ascaridoidea</taxon>
        <taxon>Toxocaridae</taxon>
        <taxon>Toxocara</taxon>
    </lineage>
</organism>
<proteinExistence type="predicted"/>
<dbReference type="Proteomes" id="UP000031036">
    <property type="component" value="Unassembled WGS sequence"/>
</dbReference>
<evidence type="ECO:0000313" key="2">
    <source>
        <dbReference type="EMBL" id="KHN77039.1"/>
    </source>
</evidence>
<reference evidence="2 3" key="1">
    <citation type="submission" date="2014-11" db="EMBL/GenBank/DDBJ databases">
        <title>Genetic blueprint of the zoonotic pathogen Toxocara canis.</title>
        <authorList>
            <person name="Zhu X.-Q."/>
            <person name="Korhonen P.K."/>
            <person name="Cai H."/>
            <person name="Young N.D."/>
            <person name="Nejsum P."/>
            <person name="von Samson-Himmelstjerna G."/>
            <person name="Boag P.R."/>
            <person name="Tan P."/>
            <person name="Li Q."/>
            <person name="Min J."/>
            <person name="Yang Y."/>
            <person name="Wang X."/>
            <person name="Fang X."/>
            <person name="Hall R.S."/>
            <person name="Hofmann A."/>
            <person name="Sternberg P.W."/>
            <person name="Jex A.R."/>
            <person name="Gasser R.B."/>
        </authorList>
    </citation>
    <scope>NUCLEOTIDE SEQUENCE [LARGE SCALE GENOMIC DNA]</scope>
    <source>
        <strain evidence="2">PN_DK_2014</strain>
    </source>
</reference>
<name>A0A0B2V6A6_TOXCA</name>